<feature type="transmembrane region" description="Helical" evidence="6">
    <location>
        <begin position="45"/>
        <end position="64"/>
    </location>
</feature>
<accession>A0A7M4DDC4</accession>
<keyword evidence="9" id="KW-1185">Reference proteome</keyword>
<keyword evidence="4 6" id="KW-1133">Transmembrane helix</keyword>
<keyword evidence="2" id="KW-1003">Cell membrane</keyword>
<evidence type="ECO:0000256" key="2">
    <source>
        <dbReference type="ARBA" id="ARBA00022475"/>
    </source>
</evidence>
<evidence type="ECO:0000313" key="8">
    <source>
        <dbReference type="EMBL" id="VZO34843.1"/>
    </source>
</evidence>
<evidence type="ECO:0000259" key="7">
    <source>
        <dbReference type="Pfam" id="PF13396"/>
    </source>
</evidence>
<evidence type="ECO:0000256" key="3">
    <source>
        <dbReference type="ARBA" id="ARBA00022692"/>
    </source>
</evidence>
<dbReference type="GO" id="GO:0005886">
    <property type="term" value="C:plasma membrane"/>
    <property type="evidence" value="ECO:0007669"/>
    <property type="project" value="UniProtKB-SubCell"/>
</dbReference>
<name>A0A7M4DDC4_9MICO</name>
<sequence length="68" mass="7387">MRWTNLSTGQQAALIGVAAVEISLLVAALIDLKRRPADQVRGPKGAWVAVSFVNFVGPISYFAFGRKR</sequence>
<evidence type="ECO:0000256" key="5">
    <source>
        <dbReference type="ARBA" id="ARBA00023136"/>
    </source>
</evidence>
<dbReference type="AlphaFoldDB" id="A0A7M4DDC4"/>
<comment type="caution">
    <text evidence="8">The sequence shown here is derived from an EMBL/GenBank/DDBJ whole genome shotgun (WGS) entry which is preliminary data.</text>
</comment>
<proteinExistence type="predicted"/>
<dbReference type="Proteomes" id="UP000419743">
    <property type="component" value="Unassembled WGS sequence"/>
</dbReference>
<gene>
    <name evidence="8" type="ORF">HALOF300_00113</name>
</gene>
<comment type="subcellular location">
    <subcellularLocation>
        <location evidence="1">Cell membrane</location>
        <topology evidence="1">Multi-pass membrane protein</topology>
    </subcellularLocation>
</comment>
<keyword evidence="5 6" id="KW-0472">Membrane</keyword>
<evidence type="ECO:0000313" key="9">
    <source>
        <dbReference type="Proteomes" id="UP000419743"/>
    </source>
</evidence>
<protein>
    <recommendedName>
        <fullName evidence="7">Cardiolipin synthase N-terminal domain-containing protein</fullName>
    </recommendedName>
</protein>
<dbReference type="InterPro" id="IPR027379">
    <property type="entry name" value="CLS_N"/>
</dbReference>
<dbReference type="EMBL" id="CACRYJ010000004">
    <property type="protein sequence ID" value="VZO34843.1"/>
    <property type="molecule type" value="Genomic_DNA"/>
</dbReference>
<evidence type="ECO:0000256" key="4">
    <source>
        <dbReference type="ARBA" id="ARBA00022989"/>
    </source>
</evidence>
<dbReference type="Pfam" id="PF13396">
    <property type="entry name" value="PLDc_N"/>
    <property type="match status" value="1"/>
</dbReference>
<evidence type="ECO:0000256" key="1">
    <source>
        <dbReference type="ARBA" id="ARBA00004651"/>
    </source>
</evidence>
<evidence type="ECO:0000256" key="6">
    <source>
        <dbReference type="SAM" id="Phobius"/>
    </source>
</evidence>
<keyword evidence="3 6" id="KW-0812">Transmembrane</keyword>
<feature type="domain" description="Cardiolipin synthase N-terminal" evidence="7">
    <location>
        <begin position="24"/>
        <end position="66"/>
    </location>
</feature>
<reference evidence="8 9" key="1">
    <citation type="submission" date="2019-11" db="EMBL/GenBank/DDBJ databases">
        <authorList>
            <person name="Criscuolo A."/>
        </authorList>
    </citation>
    <scope>NUCLEOTIDE SEQUENCE [LARGE SCALE GENOMIC DNA]</scope>
    <source>
        <strain evidence="8">CIP111667</strain>
    </source>
</reference>
<feature type="transmembrane region" description="Helical" evidence="6">
    <location>
        <begin position="12"/>
        <end position="30"/>
    </location>
</feature>
<organism evidence="8 9">
    <name type="scientific">Occultella aeris</name>
    <dbReference type="NCBI Taxonomy" id="2761496"/>
    <lineage>
        <taxon>Bacteria</taxon>
        <taxon>Bacillati</taxon>
        <taxon>Actinomycetota</taxon>
        <taxon>Actinomycetes</taxon>
        <taxon>Micrococcales</taxon>
        <taxon>Ruaniaceae</taxon>
        <taxon>Occultella</taxon>
    </lineage>
</organism>